<evidence type="ECO:0000313" key="8">
    <source>
        <dbReference type="Proteomes" id="UP000669239"/>
    </source>
</evidence>
<evidence type="ECO:0000259" key="5">
    <source>
        <dbReference type="Pfam" id="PF02782"/>
    </source>
</evidence>
<keyword evidence="3 6" id="KW-0418">Kinase</keyword>
<dbReference type="Proteomes" id="UP001299608">
    <property type="component" value="Unassembled WGS sequence"/>
</dbReference>
<comment type="caution">
    <text evidence="6">The sequence shown here is derived from an EMBL/GenBank/DDBJ whole genome shotgun (WGS) entry which is preliminary data.</text>
</comment>
<dbReference type="InterPro" id="IPR018485">
    <property type="entry name" value="FGGY_C"/>
</dbReference>
<evidence type="ECO:0000313" key="9">
    <source>
        <dbReference type="Proteomes" id="UP001299608"/>
    </source>
</evidence>
<keyword evidence="8" id="KW-1185">Reference proteome</keyword>
<dbReference type="EMBL" id="JAKNGE010000003">
    <property type="protein sequence ID" value="MCG4744333.1"/>
    <property type="molecule type" value="Genomic_DNA"/>
</dbReference>
<keyword evidence="2" id="KW-0808">Transferase</keyword>
<evidence type="ECO:0000256" key="2">
    <source>
        <dbReference type="ARBA" id="ARBA00022679"/>
    </source>
</evidence>
<dbReference type="InterPro" id="IPR043129">
    <property type="entry name" value="ATPase_NBD"/>
</dbReference>
<gene>
    <name evidence="7" type="ORF">G5B36_09875</name>
    <name evidence="6" type="ORF">L0N08_02790</name>
</gene>
<protein>
    <submittedName>
        <fullName evidence="6">Carbohydrate kinase</fullName>
    </submittedName>
</protein>
<dbReference type="SUPFAM" id="SSF53067">
    <property type="entry name" value="Actin-like ATPase domain"/>
    <property type="match status" value="2"/>
</dbReference>
<dbReference type="RefSeq" id="WP_117560120.1">
    <property type="nucleotide sequence ID" value="NZ_JAAITT010000011.1"/>
</dbReference>
<organism evidence="6 9">
    <name type="scientific">Enterocloster aldenensis</name>
    <dbReference type="NCBI Taxonomy" id="358742"/>
    <lineage>
        <taxon>Bacteria</taxon>
        <taxon>Bacillati</taxon>
        <taxon>Bacillota</taxon>
        <taxon>Clostridia</taxon>
        <taxon>Lachnospirales</taxon>
        <taxon>Lachnospiraceae</taxon>
        <taxon>Enterocloster</taxon>
    </lineage>
</organism>
<feature type="domain" description="Carbohydrate kinase FGGY C-terminal" evidence="5">
    <location>
        <begin position="317"/>
        <end position="442"/>
    </location>
</feature>
<dbReference type="InterPro" id="IPR050406">
    <property type="entry name" value="FGGY_Carb_Kinase"/>
</dbReference>
<evidence type="ECO:0000313" key="7">
    <source>
        <dbReference type="EMBL" id="NSJ49004.1"/>
    </source>
</evidence>
<dbReference type="Proteomes" id="UP000669239">
    <property type="component" value="Unassembled WGS sequence"/>
</dbReference>
<dbReference type="InterPro" id="IPR000577">
    <property type="entry name" value="Carb_kinase_FGGY"/>
</dbReference>
<dbReference type="PANTHER" id="PTHR43095:SF5">
    <property type="entry name" value="XYLULOSE KINASE"/>
    <property type="match status" value="1"/>
</dbReference>
<dbReference type="InterPro" id="IPR018484">
    <property type="entry name" value="FGGY_N"/>
</dbReference>
<reference evidence="6" key="3">
    <citation type="submission" date="2022-01" db="EMBL/GenBank/DDBJ databases">
        <title>Collection of gut derived symbiotic bacterial strains cultured from healthy donors.</title>
        <authorList>
            <person name="Lin H."/>
            <person name="Kohout C."/>
            <person name="Waligurski E."/>
            <person name="Pamer E.G."/>
        </authorList>
    </citation>
    <scope>NUCLEOTIDE SEQUENCE</scope>
    <source>
        <strain evidence="6">DFI.6.55</strain>
    </source>
</reference>
<evidence type="ECO:0000259" key="4">
    <source>
        <dbReference type="Pfam" id="PF00370"/>
    </source>
</evidence>
<reference evidence="7 8" key="1">
    <citation type="journal article" date="2020" name="Cell Host Microbe">
        <title>Functional and Genomic Variation between Human-Derived Isolates of Lachnospiraceae Reveals Inter- and Intra-Species Diversity.</title>
        <authorList>
            <person name="Sorbara M.T."/>
            <person name="Littmann E.R."/>
            <person name="Fontana E."/>
            <person name="Moody T.U."/>
            <person name="Kohout C.E."/>
            <person name="Gjonbalaj M."/>
            <person name="Eaton V."/>
            <person name="Seok R."/>
            <person name="Leiner I.M."/>
            <person name="Pamer E.G."/>
        </authorList>
    </citation>
    <scope>NUCLEOTIDE SEQUENCE [LARGE SCALE GENOMIC DNA]</scope>
    <source>
        <strain evidence="7 8">MSK.1.17</strain>
    </source>
</reference>
<proteinExistence type="inferred from homology"/>
<comment type="similarity">
    <text evidence="1">Belongs to the FGGY kinase family.</text>
</comment>
<sequence length="497" mass="56101">MEEKYMLAYDCGTTAVKTVVIRMDGTVIGESRADNPLIQPYPEWAEQEPEVLWGRICQTTKDVIQKQGISPQSITGLVFVAHWKNIIPVGKDGQVLRNSIIWMDSRAAKQAARLNEAAGFFVGTGQEYWPRLMWLKENEPDIWNRAERIMGLNTYFKWRATGQFVTEPSDDFIHAYNPHMQEYYDRILAAAGLGDDIHKFPPIKPATEEVGKITPQAAEELGLVPDIAVFGGFGDLPAITVGTGCCQKDMVHIYFGTSSWLVDIKDTRKEGYAPQYFTFNQEFEGALFALQTGCYAFDWALSQFYHVERNILGADIFGFVDKQLEDIPAGSGDLIATHWLTGELPPLAKNAKALFLNITSSHDRRHMVHAVMESICYTHRSYLQTYEKKTGRTLSSIRVVGGGAVSDIWMQMLADVLQITVEVPESPRYTGAIGAYYCAMVGLGLLENYDAIYKDVRIERTFIPNKEHAQIYDKLYNVYIKLFPALKDLYSEINGVY</sequence>
<evidence type="ECO:0000256" key="1">
    <source>
        <dbReference type="ARBA" id="ARBA00009156"/>
    </source>
</evidence>
<dbReference type="PIRSF" id="PIRSF000538">
    <property type="entry name" value="GlpK"/>
    <property type="match status" value="1"/>
</dbReference>
<evidence type="ECO:0000313" key="6">
    <source>
        <dbReference type="EMBL" id="MCG4744333.1"/>
    </source>
</evidence>
<feature type="domain" description="Carbohydrate kinase FGGY N-terminal" evidence="4">
    <location>
        <begin position="5"/>
        <end position="237"/>
    </location>
</feature>
<reference evidence="7" key="2">
    <citation type="submission" date="2020-02" db="EMBL/GenBank/DDBJ databases">
        <authorList>
            <person name="Littmann E."/>
            <person name="Sorbara M."/>
        </authorList>
    </citation>
    <scope>NUCLEOTIDE SEQUENCE</scope>
    <source>
        <strain evidence="7">MSK.1.17</strain>
    </source>
</reference>
<name>A0AAX1SI68_9FIRM</name>
<dbReference type="GO" id="GO:0016301">
    <property type="term" value="F:kinase activity"/>
    <property type="evidence" value="ECO:0007669"/>
    <property type="project" value="UniProtKB-KW"/>
</dbReference>
<dbReference type="PANTHER" id="PTHR43095">
    <property type="entry name" value="SUGAR KINASE"/>
    <property type="match status" value="1"/>
</dbReference>
<dbReference type="CDD" id="cd07805">
    <property type="entry name" value="ASKHA_NBD_FGGY_CvXK-like"/>
    <property type="match status" value="1"/>
</dbReference>
<dbReference type="Gene3D" id="3.30.420.40">
    <property type="match status" value="2"/>
</dbReference>
<dbReference type="Pfam" id="PF00370">
    <property type="entry name" value="FGGY_N"/>
    <property type="match status" value="1"/>
</dbReference>
<dbReference type="EMBL" id="JAAITT010000011">
    <property type="protein sequence ID" value="NSJ49004.1"/>
    <property type="molecule type" value="Genomic_DNA"/>
</dbReference>
<dbReference type="Pfam" id="PF02782">
    <property type="entry name" value="FGGY_C"/>
    <property type="match status" value="1"/>
</dbReference>
<dbReference type="GO" id="GO:0005975">
    <property type="term" value="P:carbohydrate metabolic process"/>
    <property type="evidence" value="ECO:0007669"/>
    <property type="project" value="InterPro"/>
</dbReference>
<accession>A0AAX1SI68</accession>
<evidence type="ECO:0000256" key="3">
    <source>
        <dbReference type="ARBA" id="ARBA00022777"/>
    </source>
</evidence>
<dbReference type="AlphaFoldDB" id="A0AAX1SI68"/>